<evidence type="ECO:0000256" key="2">
    <source>
        <dbReference type="ARBA" id="ARBA00023295"/>
    </source>
</evidence>
<dbReference type="SUPFAM" id="SSF48208">
    <property type="entry name" value="Six-hairpin glycosidases"/>
    <property type="match status" value="1"/>
</dbReference>
<keyword evidence="2" id="KW-0326">Glycosidase</keyword>
<feature type="signal peptide" evidence="3">
    <location>
        <begin position="1"/>
        <end position="27"/>
    </location>
</feature>
<dbReference type="NCBIfam" id="NF009773">
    <property type="entry name" value="PRK13270.1"/>
    <property type="match status" value="1"/>
</dbReference>
<evidence type="ECO:0000313" key="4">
    <source>
        <dbReference type="EMBL" id="KDA04042.1"/>
    </source>
</evidence>
<dbReference type="InterPro" id="IPR001661">
    <property type="entry name" value="Glyco_hydro_37"/>
</dbReference>
<dbReference type="RefSeq" id="WP_051624429.1">
    <property type="nucleotide sequence ID" value="NZ_ARYL01000002.1"/>
</dbReference>
<dbReference type="Proteomes" id="UP000024942">
    <property type="component" value="Unassembled WGS sequence"/>
</dbReference>
<dbReference type="PANTHER" id="PTHR23403">
    <property type="entry name" value="TREHALASE"/>
    <property type="match status" value="1"/>
</dbReference>
<dbReference type="AlphaFoldDB" id="A0A059GB13"/>
<dbReference type="InterPro" id="IPR008928">
    <property type="entry name" value="6-hairpin_glycosidase_sf"/>
</dbReference>
<dbReference type="GO" id="GO:0005993">
    <property type="term" value="P:trehalose catabolic process"/>
    <property type="evidence" value="ECO:0007669"/>
    <property type="project" value="TreeGrafter"/>
</dbReference>
<dbReference type="PANTHER" id="PTHR23403:SF1">
    <property type="entry name" value="TREHALASE"/>
    <property type="match status" value="1"/>
</dbReference>
<proteinExistence type="predicted"/>
<dbReference type="PATRIC" id="fig|1280953.3.peg.373"/>
<evidence type="ECO:0000256" key="1">
    <source>
        <dbReference type="ARBA" id="ARBA00022801"/>
    </source>
</evidence>
<dbReference type="InterPro" id="IPR018232">
    <property type="entry name" value="Glyco_hydro_37_CS"/>
</dbReference>
<keyword evidence="1" id="KW-0378">Hydrolase</keyword>
<dbReference type="PROSITE" id="PS00928">
    <property type="entry name" value="TREHALASE_2"/>
    <property type="match status" value="1"/>
</dbReference>
<accession>A0A059GB13</accession>
<comment type="caution">
    <text evidence="4">The sequence shown here is derived from an EMBL/GenBank/DDBJ whole genome shotgun (WGS) entry which is preliminary data.</text>
</comment>
<evidence type="ECO:0000313" key="5">
    <source>
        <dbReference type="Proteomes" id="UP000024942"/>
    </source>
</evidence>
<sequence>MRHDWIRRSAFALALLGVACNVTPPKAAETASDTAPPSVLFGDLYIDAAKARIHPDTKTLADAVPLRAPAEIVADYDRQKPMSETALRNFFDANFRVDPPVETVAPPEGLSLRDHITALWPLLTRTTTEAEPGSSRLPLPEPYVVPGGRFTEIYYWDSYFTMLGLGAEQASLRRSMVDDFAYMIRTYGHVPNGSRTYYLSRSQPPFFYLMVSLLSPDDPAKAWAEYLPELKAEHAFWMAGEMDAAPGLPSLRVVKLADGSVLNRYYDGRDVPRDESYGEDLAVAVGTDRPAPEVYRDLRAAAESGWDFSSRWLVDGKSLTTIHTTDVVPPDLNGLLYGLEKAIAAGCVVADDPACAISYADRADKRRAAINALLWNADTGLYDDLDWKTGKLLGHVTAAGLYPLFTGAAEEAKAAEVASATRAHLLEQGGIVTSTINTGQQWDAPNGWAPLQWVSVTGLCRYGDSALAGEIAKRWVSTVSRVYDDTGRLLEKYNVMDAVPGGGGEYALQDGFGWTNGVTIALMDAMTEQGNGAAFTCPAMTGP</sequence>
<feature type="chain" id="PRO_5001578130" evidence="3">
    <location>
        <begin position="28"/>
        <end position="543"/>
    </location>
</feature>
<dbReference type="Gene3D" id="1.50.10.10">
    <property type="match status" value="1"/>
</dbReference>
<evidence type="ECO:0000256" key="3">
    <source>
        <dbReference type="SAM" id="SignalP"/>
    </source>
</evidence>
<keyword evidence="5" id="KW-1185">Reference proteome</keyword>
<dbReference type="PROSITE" id="PS51257">
    <property type="entry name" value="PROKAR_LIPOPROTEIN"/>
    <property type="match status" value="1"/>
</dbReference>
<name>A0A059GB13_9PROT</name>
<gene>
    <name evidence="4" type="ORF">HOC_01851</name>
</gene>
<dbReference type="OrthoDB" id="106887at2"/>
<organism evidence="4 5">
    <name type="scientific">Hyphomonas oceanitis SCH89</name>
    <dbReference type="NCBI Taxonomy" id="1280953"/>
    <lineage>
        <taxon>Bacteria</taxon>
        <taxon>Pseudomonadati</taxon>
        <taxon>Pseudomonadota</taxon>
        <taxon>Alphaproteobacteria</taxon>
        <taxon>Hyphomonadales</taxon>
        <taxon>Hyphomonadaceae</taxon>
        <taxon>Hyphomonas</taxon>
    </lineage>
</organism>
<dbReference type="InterPro" id="IPR012341">
    <property type="entry name" value="6hp_glycosidase-like_sf"/>
</dbReference>
<dbReference type="PRINTS" id="PR00744">
    <property type="entry name" value="GLHYDRLASE37"/>
</dbReference>
<dbReference type="eggNOG" id="COG1626">
    <property type="taxonomic scope" value="Bacteria"/>
</dbReference>
<dbReference type="GO" id="GO:0004555">
    <property type="term" value="F:alpha,alpha-trehalase activity"/>
    <property type="evidence" value="ECO:0007669"/>
    <property type="project" value="InterPro"/>
</dbReference>
<keyword evidence="3" id="KW-0732">Signal</keyword>
<dbReference type="Pfam" id="PF01204">
    <property type="entry name" value="Trehalase"/>
    <property type="match status" value="1"/>
</dbReference>
<dbReference type="NCBIfam" id="NF009774">
    <property type="entry name" value="PRK13271.1"/>
    <property type="match status" value="1"/>
</dbReference>
<dbReference type="EMBL" id="ARYL01000002">
    <property type="protein sequence ID" value="KDA04042.1"/>
    <property type="molecule type" value="Genomic_DNA"/>
</dbReference>
<protein>
    <submittedName>
        <fullName evidence="4">Alpha,alpha-trehalase</fullName>
    </submittedName>
</protein>
<dbReference type="PROSITE" id="PS00927">
    <property type="entry name" value="TREHALASE_1"/>
    <property type="match status" value="1"/>
</dbReference>
<reference evidence="4 5" key="1">
    <citation type="journal article" date="2014" name="Antonie Van Leeuwenhoek">
        <title>Hyphomonas beringensis sp. nov. and Hyphomonas chukchiensis sp. nov., isolated from surface seawater of the Bering Sea and Chukchi Sea.</title>
        <authorList>
            <person name="Li C."/>
            <person name="Lai Q."/>
            <person name="Li G."/>
            <person name="Dong C."/>
            <person name="Wang J."/>
            <person name="Liao Y."/>
            <person name="Shao Z."/>
        </authorList>
    </citation>
    <scope>NUCLEOTIDE SEQUENCE [LARGE SCALE GENOMIC DNA]</scope>
    <source>
        <strain evidence="4 5">SCH89</strain>
    </source>
</reference>
<dbReference type="STRING" id="1280953.HOC_01851"/>